<keyword evidence="6" id="KW-1185">Reference proteome</keyword>
<gene>
    <name evidence="5" type="ORF">BKK80_29890</name>
</gene>
<dbReference type="RefSeq" id="WP_071019034.1">
    <property type="nucleotide sequence ID" value="NZ_CP017755.1"/>
</dbReference>
<dbReference type="InterPro" id="IPR007428">
    <property type="entry name" value="MlaA"/>
</dbReference>
<reference evidence="5 6" key="1">
    <citation type="submission" date="2016-10" db="EMBL/GenBank/DDBJ databases">
        <title>Complete genome sequences of three Cupriavidus strains isolated from various Malaysian environments.</title>
        <authorList>
            <person name="Abdullah A.A.-A."/>
            <person name="Shafie N.A.H."/>
            <person name="Lau N.S."/>
        </authorList>
    </citation>
    <scope>NUCLEOTIDE SEQUENCE [LARGE SCALE GENOMIC DNA]</scope>
    <source>
        <strain evidence="5 6">USMAA1020</strain>
    </source>
</reference>
<proteinExistence type="inferred from homology"/>
<evidence type="ECO:0000256" key="1">
    <source>
        <dbReference type="ARBA" id="ARBA00010634"/>
    </source>
</evidence>
<feature type="compositionally biased region" description="Low complexity" evidence="3">
    <location>
        <begin position="248"/>
        <end position="262"/>
    </location>
</feature>
<evidence type="ECO:0000256" key="2">
    <source>
        <dbReference type="ARBA" id="ARBA00022729"/>
    </source>
</evidence>
<dbReference type="PRINTS" id="PR01805">
    <property type="entry name" value="VACJLIPOPROT"/>
</dbReference>
<dbReference type="EMBL" id="CP017755">
    <property type="protein sequence ID" value="AOZ09901.1"/>
    <property type="molecule type" value="Genomic_DNA"/>
</dbReference>
<dbReference type="PANTHER" id="PTHR30035:SF3">
    <property type="entry name" value="INTERMEMBRANE PHOSPHOLIPID TRANSPORT SYSTEM LIPOPROTEIN MLAA"/>
    <property type="match status" value="1"/>
</dbReference>
<dbReference type="Proteomes" id="UP000177515">
    <property type="component" value="Chromosome 2"/>
</dbReference>
<comment type="similarity">
    <text evidence="1">Belongs to the MlaA family.</text>
</comment>
<dbReference type="PANTHER" id="PTHR30035">
    <property type="entry name" value="LIPOPROTEIN VACJ-RELATED"/>
    <property type="match status" value="1"/>
</dbReference>
<evidence type="ECO:0000313" key="5">
    <source>
        <dbReference type="EMBL" id="AOZ09901.1"/>
    </source>
</evidence>
<name>A0ABN4TY45_9BURK</name>
<protein>
    <submittedName>
        <fullName evidence="5">ABC transporter</fullName>
    </submittedName>
</protein>
<evidence type="ECO:0000256" key="4">
    <source>
        <dbReference type="SAM" id="SignalP"/>
    </source>
</evidence>
<feature type="signal peptide" evidence="4">
    <location>
        <begin position="1"/>
        <end position="32"/>
    </location>
</feature>
<dbReference type="Pfam" id="PF04333">
    <property type="entry name" value="MlaA"/>
    <property type="match status" value="1"/>
</dbReference>
<evidence type="ECO:0000313" key="6">
    <source>
        <dbReference type="Proteomes" id="UP000177515"/>
    </source>
</evidence>
<feature type="region of interest" description="Disordered" evidence="3">
    <location>
        <begin position="235"/>
        <end position="271"/>
    </location>
</feature>
<sequence length="271" mass="28900">MRRTFPLLRPHPLPVLAATALLCAGCASGPQASPDDPLEPLNRAVYQVNDKVDTYVAQPVAKGYKAVTPQPVRSAVTNFFANIGDVGNVVNNLLQGKAVDATESFMRVTINTVFGIGGLFDVATPAGLNRHSQDFGLTMGVWGLPSGPYLVLPFFGPSSVRDGVGLGANFLLDPTTYIDPVWRYSLFAVNVVDTRANLLGATDLLSLAALDKYAFTRDAYLQRRRYLIEGSRADKNLPNYEDSESEGEGQAAPKPAGAAPAAPAQPEPAKP</sequence>
<feature type="chain" id="PRO_5045705332" evidence="4">
    <location>
        <begin position="33"/>
        <end position="271"/>
    </location>
</feature>
<accession>A0ABN4TY45</accession>
<organism evidence="5 6">
    <name type="scientific">Cupriavidus malaysiensis</name>
    <dbReference type="NCBI Taxonomy" id="367825"/>
    <lineage>
        <taxon>Bacteria</taxon>
        <taxon>Pseudomonadati</taxon>
        <taxon>Pseudomonadota</taxon>
        <taxon>Betaproteobacteria</taxon>
        <taxon>Burkholderiales</taxon>
        <taxon>Burkholderiaceae</taxon>
        <taxon>Cupriavidus</taxon>
    </lineage>
</organism>
<evidence type="ECO:0000256" key="3">
    <source>
        <dbReference type="SAM" id="MobiDB-lite"/>
    </source>
</evidence>
<keyword evidence="2 4" id="KW-0732">Signal</keyword>